<keyword evidence="3" id="KW-1185">Reference proteome</keyword>
<evidence type="ECO:0000313" key="2">
    <source>
        <dbReference type="EMBL" id="MBB6629527.1"/>
    </source>
</evidence>
<feature type="chain" id="PRO_5030730022" evidence="1">
    <location>
        <begin position="28"/>
        <end position="168"/>
    </location>
</feature>
<reference evidence="2 3" key="1">
    <citation type="submission" date="2020-08" db="EMBL/GenBank/DDBJ databases">
        <authorList>
            <person name="Seo M.-J."/>
        </authorList>
    </citation>
    <scope>NUCLEOTIDE SEQUENCE [LARGE SCALE GENOMIC DNA]</scope>
    <source>
        <strain evidence="2 3">KIGAM211</strain>
    </source>
</reference>
<name>A0A7X0RJP2_9ACTN</name>
<keyword evidence="1" id="KW-0732">Signal</keyword>
<organism evidence="2 3">
    <name type="scientific">Nocardioides luti</name>
    <dbReference type="NCBI Taxonomy" id="2761101"/>
    <lineage>
        <taxon>Bacteria</taxon>
        <taxon>Bacillati</taxon>
        <taxon>Actinomycetota</taxon>
        <taxon>Actinomycetes</taxon>
        <taxon>Propionibacteriales</taxon>
        <taxon>Nocardioidaceae</taxon>
        <taxon>Nocardioides</taxon>
    </lineage>
</organism>
<comment type="caution">
    <text evidence="2">The sequence shown here is derived from an EMBL/GenBank/DDBJ whole genome shotgun (WGS) entry which is preliminary data.</text>
</comment>
<evidence type="ECO:0000313" key="3">
    <source>
        <dbReference type="Proteomes" id="UP000523955"/>
    </source>
</evidence>
<dbReference type="RefSeq" id="WP_185254849.1">
    <property type="nucleotide sequence ID" value="NZ_JACKXE010000002.1"/>
</dbReference>
<dbReference type="EMBL" id="JACKXE010000002">
    <property type="protein sequence ID" value="MBB6629527.1"/>
    <property type="molecule type" value="Genomic_DNA"/>
</dbReference>
<gene>
    <name evidence="2" type="ORF">H5V45_19535</name>
</gene>
<protein>
    <submittedName>
        <fullName evidence="2">Uncharacterized protein</fullName>
    </submittedName>
</protein>
<evidence type="ECO:0000256" key="1">
    <source>
        <dbReference type="SAM" id="SignalP"/>
    </source>
</evidence>
<sequence>MKPSAVAGLLLTVVVLATMLVTPTATAGTGSTWSRIMVSRDGKTWSTDIVQPLISKHHPFVPGREQSRTFYVRNQSGQKAYLKVVVKVTDQGRMISSKHFALSLLVDGVWHTMAGGRQRVAKLLTRSGDVVPLRIKARMRPNAGNKLMDRRLVMKVHLRLTHSYKTGR</sequence>
<dbReference type="AlphaFoldDB" id="A0A7X0RJP2"/>
<proteinExistence type="predicted"/>
<dbReference type="Proteomes" id="UP000523955">
    <property type="component" value="Unassembled WGS sequence"/>
</dbReference>
<accession>A0A7X0RJP2</accession>
<feature type="signal peptide" evidence="1">
    <location>
        <begin position="1"/>
        <end position="27"/>
    </location>
</feature>